<feature type="domain" description="CCR4-NOT transcription complex subunit 1" evidence="1">
    <location>
        <begin position="1256"/>
        <end position="1403"/>
    </location>
</feature>
<evidence type="ECO:0008006" key="7">
    <source>
        <dbReference type="Google" id="ProtNLM"/>
    </source>
</evidence>
<evidence type="ECO:0000313" key="5">
    <source>
        <dbReference type="EMBL" id="KAK2716832.1"/>
    </source>
</evidence>
<gene>
    <name evidence="5" type="ORF">QYM36_007098</name>
</gene>
<dbReference type="FunFam" id="1.25.40.180:FF:000005">
    <property type="entry name" value="Ccr4-not transcription complex subunit 1 isoform"/>
    <property type="match status" value="1"/>
</dbReference>
<reference evidence="5" key="1">
    <citation type="submission" date="2023-07" db="EMBL/GenBank/DDBJ databases">
        <title>Chromosome-level genome assembly of Artemia franciscana.</title>
        <authorList>
            <person name="Jo E."/>
        </authorList>
    </citation>
    <scope>NUCLEOTIDE SEQUENCE</scope>
    <source>
        <tissue evidence="5">Whole body</tissue>
    </source>
</reference>
<keyword evidence="6" id="KW-1185">Reference proteome</keyword>
<dbReference type="InterPro" id="IPR032194">
    <property type="entry name" value="CNOT1_HEAT"/>
</dbReference>
<dbReference type="PANTHER" id="PTHR13162:SF8">
    <property type="entry name" value="CCR4-NOT TRANSCRIPTION COMPLEX SUBUNIT 1"/>
    <property type="match status" value="1"/>
</dbReference>
<dbReference type="InterPro" id="IPR032193">
    <property type="entry name" value="CNOT1_TTP_bind"/>
</dbReference>
<dbReference type="InterPro" id="IPR024557">
    <property type="entry name" value="CNOT1_dom_4"/>
</dbReference>
<dbReference type="Pfam" id="PF16418">
    <property type="entry name" value="CNOT1_HEAT"/>
    <property type="match status" value="1"/>
</dbReference>
<feature type="domain" description="CCR4-NOT transcription complex subunit 1 TTP binding" evidence="3">
    <location>
        <begin position="687"/>
        <end position="864"/>
    </location>
</feature>
<dbReference type="InterPro" id="IPR038535">
    <property type="entry name" value="CNOT1_TTP_bind_sf"/>
</dbReference>
<dbReference type="Proteomes" id="UP001187531">
    <property type="component" value="Unassembled WGS sequence"/>
</dbReference>
<dbReference type="GO" id="GO:0030015">
    <property type="term" value="C:CCR4-NOT core complex"/>
    <property type="evidence" value="ECO:0007669"/>
    <property type="project" value="InterPro"/>
</dbReference>
<dbReference type="InterPro" id="IPR040398">
    <property type="entry name" value="Not1"/>
</dbReference>
<evidence type="ECO:0000259" key="4">
    <source>
        <dbReference type="Pfam" id="PF16418"/>
    </source>
</evidence>
<evidence type="ECO:0000313" key="6">
    <source>
        <dbReference type="Proteomes" id="UP001187531"/>
    </source>
</evidence>
<dbReference type="InterPro" id="IPR032191">
    <property type="entry name" value="CNOT1_CAF1_bind"/>
</dbReference>
<dbReference type="GO" id="GO:0060090">
    <property type="term" value="F:molecular adaptor activity"/>
    <property type="evidence" value="ECO:0007669"/>
    <property type="project" value="TreeGrafter"/>
</dbReference>
<organism evidence="5 6">
    <name type="scientific">Artemia franciscana</name>
    <name type="common">Brine shrimp</name>
    <name type="synonym">Artemia sanfranciscana</name>
    <dbReference type="NCBI Taxonomy" id="6661"/>
    <lineage>
        <taxon>Eukaryota</taxon>
        <taxon>Metazoa</taxon>
        <taxon>Ecdysozoa</taxon>
        <taxon>Arthropoda</taxon>
        <taxon>Crustacea</taxon>
        <taxon>Branchiopoda</taxon>
        <taxon>Anostraca</taxon>
        <taxon>Artemiidae</taxon>
        <taxon>Artemia</taxon>
    </lineage>
</organism>
<dbReference type="GO" id="GO:0017148">
    <property type="term" value="P:negative regulation of translation"/>
    <property type="evidence" value="ECO:0007669"/>
    <property type="project" value="InterPro"/>
</dbReference>
<dbReference type="Gene3D" id="1.25.40.180">
    <property type="match status" value="1"/>
</dbReference>
<proteinExistence type="predicted"/>
<feature type="domain" description="CCR4-NOT transcription complex subunit 1 CAF1-binding" evidence="2">
    <location>
        <begin position="926"/>
        <end position="1145"/>
    </location>
</feature>
<dbReference type="FunFam" id="1.25.40.840:FF:000001">
    <property type="entry name" value="Ccr4-not transcription complex subunit 1 isoform"/>
    <property type="match status" value="1"/>
</dbReference>
<evidence type="ECO:0000259" key="1">
    <source>
        <dbReference type="Pfam" id="PF12842"/>
    </source>
</evidence>
<comment type="caution">
    <text evidence="5">The sequence shown here is derived from an EMBL/GenBank/DDBJ whole genome shotgun (WGS) entry which is preliminary data.</text>
</comment>
<dbReference type="EMBL" id="JAVRJZ010000011">
    <property type="protein sequence ID" value="KAK2716832.1"/>
    <property type="molecule type" value="Genomic_DNA"/>
</dbReference>
<name>A0AA88L4T6_ARTSF</name>
<dbReference type="GO" id="GO:0000288">
    <property type="term" value="P:nuclear-transcribed mRNA catabolic process, deadenylation-dependent decay"/>
    <property type="evidence" value="ECO:0007669"/>
    <property type="project" value="TreeGrafter"/>
</dbReference>
<protein>
    <recommendedName>
        <fullName evidence="7">CCR4-NOT transcription complex subunit 1</fullName>
    </recommendedName>
</protein>
<evidence type="ECO:0000259" key="2">
    <source>
        <dbReference type="Pfam" id="PF16415"/>
    </source>
</evidence>
<dbReference type="Pfam" id="PF16417">
    <property type="entry name" value="CNOT1_TTP_bind"/>
    <property type="match status" value="1"/>
</dbReference>
<dbReference type="Pfam" id="PF16415">
    <property type="entry name" value="CNOT1_CAF1_bind"/>
    <property type="match status" value="1"/>
</dbReference>
<feature type="non-terminal residue" evidence="5">
    <location>
        <position position="1474"/>
    </location>
</feature>
<dbReference type="Gene3D" id="1.25.40.840">
    <property type="entry name" value="CCR4-NOT transcription complex subunit 1 TTP binding domain"/>
    <property type="match status" value="1"/>
</dbReference>
<evidence type="ECO:0000259" key="3">
    <source>
        <dbReference type="Pfam" id="PF16417"/>
    </source>
</evidence>
<dbReference type="GO" id="GO:0000932">
    <property type="term" value="C:P-body"/>
    <property type="evidence" value="ECO:0007669"/>
    <property type="project" value="TreeGrafter"/>
</dbReference>
<dbReference type="Pfam" id="PF12842">
    <property type="entry name" value="DUF3819"/>
    <property type="match status" value="1"/>
</dbReference>
<sequence>MPLVSDTVSLFLTYTDYLCDERSDSDGKKDLNLEFETPAGVIKVLRKGNTGNEASEKDKVFVKNLIQAAPSLVKAINFAKPIDQSVIEVPVEFLPECALKMATEGTVFKNPLDGSLSDLVIEIGYSFTASVEECKAHLRSLSQEMTPSQVSRTLSAMMRTLVGLDSKGLWGADGKEKLPNDSGQTWNAENFVQALVEICPKLQWEEVVLELDHPGFQVYSRSALVFLTTALNAGLKSKGQPIEQVFAQFLYRRWKYSDSQMSLITQVVKNPDIVSLVELPHTPVSTDILKILNDGDNKELSQWKSAELLEILLFLAENGQYSAVQELVKVPVQHCPDVLVLGLIQLLSPMTQMRQELIANLIPIFLGNHPNGGVILHHAWHAQTASIKSLVIAAMADWYVRGDFDQSRLSRILDVAQDLKGLSVLLNAQFYAFIIDLACLAARREYLKLDKWITDKIREHGEPFVVALVKSVQRRIPHLTLNKDEIGAKSSYFPVETLVTILNCLQSCAAQVSQELSETIVSMNTSCNMLLQRARAQQQQAAQGLSKPFRGGMDTTWSSSGFGNQFMPSGMIDPAPGLSSGMSNLSIGTSMSSSLGLGGLGGPTIQNSPAKIFNSGHFSSSSALSQMTPSSTSHFGLGLGMPSLGSSIPSSTIAGGNSLSASSVSGFRFSLAPQGSVPDRTRQSDITTGSLFPEASQSVSKDIDAEATSYFQRIYSQAAHASLAPLAIEEALEMLKRFQESPVKREREVFSCMLKNLFEEYRFFPQYPEKELNVTAQLFGGIIEHGLVTYMALGIALRYVLDALRKPPGSKMHFFGTTALERFKGRLKEYPQYCQHLTSIAHFHEFPSHLADYIEYGTRSMEPPSATQGGLPSANRLATVSTTSAPSVVAKATVSSVVSGRPSIANATNIDTLLSASERDERDMVLPSETIQDKIGFIFNNLSIVNLPQKCDEFKELISEDFYLWIAHYLVMKRVSIEFNFHNLYSNFLDTLKIGELHANVVRETFRNIKVLLKSDKSIANFSDRTLLKNLGHWLGLLTLGKNKPILLHEIDMKSLIVEAYHRGQQELLYVIPFVAKVVEACAKSRVFRIPCPWTIAIMNALAELHQEHELKLNLKFEIEVLCKTLGVDVNDLKPGNILKDPERLARLEPQLSSPIHRVEGVTPVKARDTPSVQLQAEEESVAAAVSAVATGPSPMTIQNQAQPATSTATTTPVQGTPVVIPEPRFCYGDINATTSANLAQFITINTNVVLFQANPQLKEFVKPAVERAIQEWIQPVIERSLKIALTTCEQIIRKDFALDPEEQRMRICAHSMTRHLVAGTAMISCREQLLTSMTSSLKNAFMATIRATSIQQREACEQAAAVVAQDNVELACAFIQKTAIDKALIEIDKRLTGDYDLRRQAKVEGRRYCDPVLLAYHNERMPEEIRLKAGPPSPALAAVYDEFARYIPGFLPISEREASVMAPKPVAPAPFQT</sequence>
<accession>A0AA88L4T6</accession>
<feature type="domain" description="CCR4-NOT transcription complex subunit 1 HEAT repeat" evidence="4">
    <location>
        <begin position="355"/>
        <end position="506"/>
    </location>
</feature>
<dbReference type="PANTHER" id="PTHR13162">
    <property type="entry name" value="CCR4-NOT TRANSCRIPTION COMPLEX"/>
    <property type="match status" value="1"/>
</dbReference>